<dbReference type="AlphaFoldDB" id="A0AAE0FE12"/>
<accession>A0AAE0FE12</accession>
<reference evidence="2 3" key="1">
    <citation type="journal article" date="2015" name="Genome Biol. Evol.">
        <title>Comparative Genomics of a Bacterivorous Green Alga Reveals Evolutionary Causalities and Consequences of Phago-Mixotrophic Mode of Nutrition.</title>
        <authorList>
            <person name="Burns J.A."/>
            <person name="Paasch A."/>
            <person name="Narechania A."/>
            <person name="Kim E."/>
        </authorList>
    </citation>
    <scope>NUCLEOTIDE SEQUENCE [LARGE SCALE GENOMIC DNA]</scope>
    <source>
        <strain evidence="2 3">PLY_AMNH</strain>
    </source>
</reference>
<organism evidence="2 3">
    <name type="scientific">Cymbomonas tetramitiformis</name>
    <dbReference type="NCBI Taxonomy" id="36881"/>
    <lineage>
        <taxon>Eukaryota</taxon>
        <taxon>Viridiplantae</taxon>
        <taxon>Chlorophyta</taxon>
        <taxon>Pyramimonadophyceae</taxon>
        <taxon>Pyramimonadales</taxon>
        <taxon>Pyramimonadaceae</taxon>
        <taxon>Cymbomonas</taxon>
    </lineage>
</organism>
<proteinExistence type="predicted"/>
<evidence type="ECO:0000313" key="3">
    <source>
        <dbReference type="Proteomes" id="UP001190700"/>
    </source>
</evidence>
<feature type="region of interest" description="Disordered" evidence="1">
    <location>
        <begin position="181"/>
        <end position="213"/>
    </location>
</feature>
<evidence type="ECO:0000256" key="1">
    <source>
        <dbReference type="SAM" id="MobiDB-lite"/>
    </source>
</evidence>
<dbReference type="EMBL" id="LGRX02020056">
    <property type="protein sequence ID" value="KAK3257849.1"/>
    <property type="molecule type" value="Genomic_DNA"/>
</dbReference>
<name>A0AAE0FE12_9CHLO</name>
<dbReference type="CDD" id="cd10450">
    <property type="entry name" value="GIY-YIG_AtGrxS16_like"/>
    <property type="match status" value="1"/>
</dbReference>
<gene>
    <name evidence="2" type="ORF">CYMTET_33081</name>
</gene>
<protein>
    <submittedName>
        <fullName evidence="2">Bifunctional monothiol glutaredoxin-S16, chloroplastic</fullName>
    </submittedName>
</protein>
<dbReference type="Proteomes" id="UP001190700">
    <property type="component" value="Unassembled WGS sequence"/>
</dbReference>
<keyword evidence="3" id="KW-1185">Reference proteome</keyword>
<evidence type="ECO:0000313" key="2">
    <source>
        <dbReference type="EMBL" id="KAK3257849.1"/>
    </source>
</evidence>
<sequence length="422" mass="45851">MRLILLCQGIRPVVLINSVDYEREEGKRCAARHATKVTVQHSNKLRHAHSGALLRFALRSRRSRPLFPEPPCQNYFRGPHVLSAASNEHSLSSTIATELTSEPGARLEAVLSGPGIYAVYDAVMTLQYIGMSRNVCSTVQDHIHNVPELACFVKVREVHRGASAKVLQSAWKAWLQEHGAVPPGNRPGDADWGKHARNKRGASTASRRVDESCDSSIGPFPIHVSGKAPEEWRSAAAAQAIRWLSDNWTGTRAKLLHTHLAAFEVAAAMAAEGSLDFAEGALRSLREKSDLQAQQHMLESEDFKKLAGSYSIDEVFSLPDSQLLVLFFESNCSVMLQQAITQLSRQLEAGAADLPLGAGRAGESHRRSSGAPPKGLWHNTAAQKIISPQILQELCHAGFVVVDTGLPTGMAQSDAADLDSSI</sequence>
<comment type="caution">
    <text evidence="2">The sequence shown here is derived from an EMBL/GenBank/DDBJ whole genome shotgun (WGS) entry which is preliminary data.</text>
</comment>
<dbReference type="InterPro" id="IPR049578">
    <property type="entry name" value="CAXIP1-like_GIY-YIG_dom"/>
</dbReference>